<gene>
    <name evidence="2" type="ORF">GM658_16095</name>
</gene>
<dbReference type="RefSeq" id="WP_155455065.1">
    <property type="nucleotide sequence ID" value="NZ_WNKX01000011.1"/>
</dbReference>
<dbReference type="Pfam" id="PF01243">
    <property type="entry name" value="PNPOx_N"/>
    <property type="match status" value="1"/>
</dbReference>
<feature type="domain" description="Pyridoxamine 5'-phosphate oxidase N-terminal" evidence="1">
    <location>
        <begin position="34"/>
        <end position="131"/>
    </location>
</feature>
<sequence>MNAPWHAGEIALQSTLGVAERMDEIGRKVIRDYMPEQHRDFFAQLPFAVFGSVDAEGRPWATLRAGEEGFLHSPDPQHLQLVLPAEADDPAQAGLRDGAAVGMLGIELHTRRRNRLNGRLRALGQERFEMTVGESFGNCPQYIHKRDYRFERQPGEPSGLPPRRLPQLDALARDLIGRAGTFFVATYSGEGEDMKVDVSHRGGPPGFVQIGSDGSLRIPDYEGNRFFATLGNILLNGKAGLVFPDFESGGLLQMSGSARLTLDEGGRHWEFFPQQLVWREDALPLRWALLAG</sequence>
<evidence type="ECO:0000313" key="2">
    <source>
        <dbReference type="EMBL" id="MTW12127.1"/>
    </source>
</evidence>
<dbReference type="OrthoDB" id="9796486at2"/>
<comment type="caution">
    <text evidence="2">The sequence shown here is derived from an EMBL/GenBank/DDBJ whole genome shotgun (WGS) entry which is preliminary data.</text>
</comment>
<dbReference type="SUPFAM" id="SSF50475">
    <property type="entry name" value="FMN-binding split barrel"/>
    <property type="match status" value="2"/>
</dbReference>
<evidence type="ECO:0000259" key="1">
    <source>
        <dbReference type="Pfam" id="PF01243"/>
    </source>
</evidence>
<evidence type="ECO:0000313" key="3">
    <source>
        <dbReference type="Proteomes" id="UP000472320"/>
    </source>
</evidence>
<dbReference type="AlphaFoldDB" id="A0A6L6QJJ9"/>
<protein>
    <submittedName>
        <fullName evidence="2">Flavin-nucleotide-binding protein</fullName>
    </submittedName>
</protein>
<dbReference type="PANTHER" id="PTHR42815">
    <property type="entry name" value="FAD-BINDING, PUTATIVE (AFU_ORTHOLOGUE AFUA_6G07600)-RELATED"/>
    <property type="match status" value="1"/>
</dbReference>
<dbReference type="Gene3D" id="2.30.110.10">
    <property type="entry name" value="Electron Transport, Fmn-binding Protein, Chain A"/>
    <property type="match status" value="1"/>
</dbReference>
<name>A0A6L6QJJ9_9BURK</name>
<keyword evidence="3" id="KW-1185">Reference proteome</keyword>
<dbReference type="PANTHER" id="PTHR42815:SF2">
    <property type="entry name" value="FAD-BINDING, PUTATIVE (AFU_ORTHOLOGUE AFUA_6G07600)-RELATED"/>
    <property type="match status" value="1"/>
</dbReference>
<dbReference type="EMBL" id="WNKX01000011">
    <property type="protein sequence ID" value="MTW12127.1"/>
    <property type="molecule type" value="Genomic_DNA"/>
</dbReference>
<dbReference type="InterPro" id="IPR012349">
    <property type="entry name" value="Split_barrel_FMN-bd"/>
</dbReference>
<organism evidence="2 3">
    <name type="scientific">Massilia eburnea</name>
    <dbReference type="NCBI Taxonomy" id="1776165"/>
    <lineage>
        <taxon>Bacteria</taxon>
        <taxon>Pseudomonadati</taxon>
        <taxon>Pseudomonadota</taxon>
        <taxon>Betaproteobacteria</taxon>
        <taxon>Burkholderiales</taxon>
        <taxon>Oxalobacteraceae</taxon>
        <taxon>Telluria group</taxon>
        <taxon>Massilia</taxon>
    </lineage>
</organism>
<reference evidence="2 3" key="1">
    <citation type="submission" date="2019-11" db="EMBL/GenBank/DDBJ databases">
        <title>Type strains purchased from KCTC, JCM and DSMZ.</title>
        <authorList>
            <person name="Lu H."/>
        </authorList>
    </citation>
    <scope>NUCLEOTIDE SEQUENCE [LARGE SCALE GENOMIC DNA]</scope>
    <source>
        <strain evidence="2 3">JCM 31587</strain>
    </source>
</reference>
<proteinExistence type="predicted"/>
<accession>A0A6L6QJJ9</accession>
<dbReference type="Proteomes" id="UP000472320">
    <property type="component" value="Unassembled WGS sequence"/>
</dbReference>
<dbReference type="InterPro" id="IPR011576">
    <property type="entry name" value="Pyridox_Oxase_N"/>
</dbReference>